<dbReference type="CDD" id="cd00104">
    <property type="entry name" value="KAZAL_FS"/>
    <property type="match status" value="2"/>
</dbReference>
<dbReference type="CTD" id="10468"/>
<feature type="region of interest" description="Disordered" evidence="5">
    <location>
        <begin position="423"/>
        <end position="456"/>
    </location>
</feature>
<dbReference type="GO" id="GO:0005615">
    <property type="term" value="C:extracellular space"/>
    <property type="evidence" value="ECO:0007669"/>
    <property type="project" value="TreeGrafter"/>
</dbReference>
<keyword evidence="2" id="KW-0677">Repeat</keyword>
<dbReference type="InterPro" id="IPR036058">
    <property type="entry name" value="Kazal_dom_sf"/>
</dbReference>
<dbReference type="SUPFAM" id="SSF100895">
    <property type="entry name" value="Kazal-type serine protease inhibitors"/>
    <property type="match status" value="3"/>
</dbReference>
<feature type="domain" description="Kazal-like" evidence="7">
    <location>
        <begin position="251"/>
        <end position="309"/>
    </location>
</feature>
<evidence type="ECO:0000256" key="1">
    <source>
        <dbReference type="ARBA" id="ARBA00022729"/>
    </source>
</evidence>
<dbReference type="SMART" id="SM00274">
    <property type="entry name" value="FOLN"/>
    <property type="match status" value="3"/>
</dbReference>
<dbReference type="InterPro" id="IPR003645">
    <property type="entry name" value="Fol_N"/>
</dbReference>
<protein>
    <recommendedName>
        <fullName evidence="7">Kazal-like domain-containing protein</fullName>
    </recommendedName>
</protein>
<dbReference type="AlphaFoldDB" id="A0A914BEY6"/>
<evidence type="ECO:0000256" key="3">
    <source>
        <dbReference type="ARBA" id="ARBA00023157"/>
    </source>
</evidence>
<accession>A0A914BEY6</accession>
<evidence type="ECO:0000256" key="2">
    <source>
        <dbReference type="ARBA" id="ARBA00022737"/>
    </source>
</evidence>
<dbReference type="Proteomes" id="UP000887568">
    <property type="component" value="Unplaced"/>
</dbReference>
<evidence type="ECO:0000313" key="8">
    <source>
        <dbReference type="EnsemblMetazoa" id="XP_038073987.1"/>
    </source>
</evidence>
<keyword evidence="3" id="KW-1015">Disulfide bond</keyword>
<dbReference type="PANTHER" id="PTHR13866">
    <property type="entry name" value="SPARC OSTEONECTIN"/>
    <property type="match status" value="1"/>
</dbReference>
<evidence type="ECO:0000256" key="5">
    <source>
        <dbReference type="SAM" id="MobiDB-lite"/>
    </source>
</evidence>
<reference evidence="8" key="1">
    <citation type="submission" date="2022-11" db="UniProtKB">
        <authorList>
            <consortium name="EnsemblMetazoa"/>
        </authorList>
    </citation>
    <scope>IDENTIFICATION</scope>
</reference>
<dbReference type="GO" id="GO:0050840">
    <property type="term" value="F:extracellular matrix binding"/>
    <property type="evidence" value="ECO:0007669"/>
    <property type="project" value="TreeGrafter"/>
</dbReference>
<dbReference type="GO" id="GO:0005518">
    <property type="term" value="F:collagen binding"/>
    <property type="evidence" value="ECO:0007669"/>
    <property type="project" value="TreeGrafter"/>
</dbReference>
<keyword evidence="1 6" id="KW-0732">Signal</keyword>
<proteinExistence type="predicted"/>
<dbReference type="GO" id="GO:0005509">
    <property type="term" value="F:calcium ion binding"/>
    <property type="evidence" value="ECO:0007669"/>
    <property type="project" value="TreeGrafter"/>
</dbReference>
<dbReference type="GeneID" id="119742042"/>
<sequence length="483" mass="52885">MGTIRWLVALATWILLVCEPSCVHGVSCWAEHDSTSATCGLLVAENVTVEECCRNIGESVSWSTVDDISPEAMLRYQTIFGGVPECHLCEIVSCWAKREEGSATCGLLVAEHVTKEECCKNNGESISWSTIVDISPGEMFRYETIYGGVPDCHLCEKTCDQTICPDGRKCVMKSGRPRCVCKPDCTHNSTSRRGSVCATNGRQYKSMCALLKMKCRQEDHHYELDVAYYGPCQNSCDSVQCIGNKCCVEDQHGRPHCVSYSAISCPGPFRDEFVCGADGVTYETLCQLRRTSCSRGNIIPVAYEGKCEGLASCNDTRCVKNKQCFWDKPANTSRCILCNYTCSGWADEVAVCASDGLTYQSWCAMQEHICQTGIYVELVSWGTCDPDGNNGIEPGSGDYRGYDLIYFTPSSRQVLSELRSNMYRSHERDSGNATTTEVVPTTTQYGTGGADAPAQPVTGVASFLQGLINKGVPNPSGEEDDQN</sequence>
<dbReference type="PANTHER" id="PTHR13866:SF29">
    <property type="entry name" value="FOLLISTATIN"/>
    <property type="match status" value="1"/>
</dbReference>
<feature type="chain" id="PRO_5037433648" description="Kazal-like domain-containing protein" evidence="6">
    <location>
        <begin position="26"/>
        <end position="483"/>
    </location>
</feature>
<dbReference type="RefSeq" id="XP_038073987.1">
    <property type="nucleotide sequence ID" value="XM_038218059.1"/>
</dbReference>
<dbReference type="Gene3D" id="3.30.60.30">
    <property type="match status" value="3"/>
</dbReference>
<dbReference type="SMART" id="SM00280">
    <property type="entry name" value="KAZAL"/>
    <property type="match status" value="3"/>
</dbReference>
<evidence type="ECO:0000313" key="9">
    <source>
        <dbReference type="Proteomes" id="UP000887568"/>
    </source>
</evidence>
<keyword evidence="9" id="KW-1185">Reference proteome</keyword>
<dbReference type="Pfam" id="PF21333">
    <property type="entry name" value="FST_N"/>
    <property type="match status" value="2"/>
</dbReference>
<evidence type="ECO:0000259" key="7">
    <source>
        <dbReference type="PROSITE" id="PS51465"/>
    </source>
</evidence>
<dbReference type="EnsemblMetazoa" id="XM_038218059.1">
    <property type="protein sequence ID" value="XP_038073987.1"/>
    <property type="gene ID" value="LOC119742042"/>
</dbReference>
<dbReference type="InterPro" id="IPR002350">
    <property type="entry name" value="Kazal_dom"/>
</dbReference>
<evidence type="ECO:0000256" key="4">
    <source>
        <dbReference type="ARBA" id="ARBA00023180"/>
    </source>
</evidence>
<dbReference type="Pfam" id="PF07648">
    <property type="entry name" value="Kazal_2"/>
    <property type="match status" value="3"/>
</dbReference>
<feature type="domain" description="Kazal-like" evidence="7">
    <location>
        <begin position="180"/>
        <end position="234"/>
    </location>
</feature>
<dbReference type="InterPro" id="IPR036773">
    <property type="entry name" value="TB_dom_sf"/>
</dbReference>
<dbReference type="OrthoDB" id="6614329at2759"/>
<feature type="compositionally biased region" description="Low complexity" evidence="5">
    <location>
        <begin position="434"/>
        <end position="443"/>
    </location>
</feature>
<keyword evidence="4" id="KW-0325">Glycoprotein</keyword>
<name>A0A914BEY6_PATMI</name>
<evidence type="ECO:0000256" key="6">
    <source>
        <dbReference type="SAM" id="SignalP"/>
    </source>
</evidence>
<organism evidence="8 9">
    <name type="scientific">Patiria miniata</name>
    <name type="common">Bat star</name>
    <name type="synonym">Asterina miniata</name>
    <dbReference type="NCBI Taxonomy" id="46514"/>
    <lineage>
        <taxon>Eukaryota</taxon>
        <taxon>Metazoa</taxon>
        <taxon>Echinodermata</taxon>
        <taxon>Eleutherozoa</taxon>
        <taxon>Asterozoa</taxon>
        <taxon>Asteroidea</taxon>
        <taxon>Valvatacea</taxon>
        <taxon>Valvatida</taxon>
        <taxon>Asterinidae</taxon>
        <taxon>Patiria</taxon>
    </lineage>
</organism>
<dbReference type="Gene3D" id="3.90.290.10">
    <property type="entry name" value="TGF-beta binding (TB) domain"/>
    <property type="match status" value="2"/>
</dbReference>
<feature type="signal peptide" evidence="6">
    <location>
        <begin position="1"/>
        <end position="25"/>
    </location>
</feature>
<feature type="domain" description="Kazal-like" evidence="7">
    <location>
        <begin position="336"/>
        <end position="386"/>
    </location>
</feature>
<dbReference type="PROSITE" id="PS51465">
    <property type="entry name" value="KAZAL_2"/>
    <property type="match status" value="3"/>
</dbReference>